<evidence type="ECO:0000256" key="6">
    <source>
        <dbReference type="ARBA" id="ARBA00023136"/>
    </source>
</evidence>
<accession>A0A1B2IY55</accession>
<evidence type="ECO:0000256" key="4">
    <source>
        <dbReference type="ARBA" id="ARBA00022692"/>
    </source>
</evidence>
<feature type="transmembrane region" description="Helical" evidence="7">
    <location>
        <begin position="12"/>
        <end position="31"/>
    </location>
</feature>
<dbReference type="RefSeq" id="WP_054712913.1">
    <property type="nucleotide sequence ID" value="NZ_CP014912.1"/>
</dbReference>
<dbReference type="AlphaFoldDB" id="A0A1B2IY55"/>
<dbReference type="OrthoDB" id="9813426at2"/>
<keyword evidence="3" id="KW-1003">Cell membrane</keyword>
<reference evidence="9 10" key="1">
    <citation type="submission" date="2016-03" db="EMBL/GenBank/DDBJ databases">
        <title>Pediococcus and Lactobacillus from brewery environment - whole genome sequencing and assembly.</title>
        <authorList>
            <person name="Behr J."/>
            <person name="Geissler A.J."/>
            <person name="Vogel R.F."/>
        </authorList>
    </citation>
    <scope>NUCLEOTIDE SEQUENCE [LARGE SCALE GENOMIC DNA]</scope>
    <source>
        <strain evidence="9 10">TMW 1.1995</strain>
    </source>
</reference>
<dbReference type="GO" id="GO:0005886">
    <property type="term" value="C:plasma membrane"/>
    <property type="evidence" value="ECO:0007669"/>
    <property type="project" value="UniProtKB-SubCell"/>
</dbReference>
<evidence type="ECO:0000256" key="5">
    <source>
        <dbReference type="ARBA" id="ARBA00022989"/>
    </source>
</evidence>
<name>A0A1B2IY55_9LACO</name>
<feature type="domain" description="VTT" evidence="8">
    <location>
        <begin position="31"/>
        <end position="162"/>
    </location>
</feature>
<dbReference type="PANTHER" id="PTHR42709:SF6">
    <property type="entry name" value="UNDECAPRENYL PHOSPHATE TRANSPORTER A"/>
    <property type="match status" value="1"/>
</dbReference>
<sequence>MDTTTIMTLIDQYGYLAVLLLIALENIFPPIPSEIILTFTGFLILSTHLTIPGAILASTAGSVLGAIILYGIGRLLTEDRLNYFLATRVGKLLRLKPKDVNKAFTFFNHHGGKAIFFGRFIPVVRSLISVPAGMAEYPLVRFTVLSTLGTAIWNTVLISAGYLAGDNWQTILATIESFSSAITVIVIAACCLAGYYYLRKRRANATK</sequence>
<protein>
    <submittedName>
        <fullName evidence="9">Alkaline phosphatase</fullName>
    </submittedName>
</protein>
<feature type="transmembrane region" description="Helical" evidence="7">
    <location>
        <begin position="142"/>
        <end position="165"/>
    </location>
</feature>
<dbReference type="InterPro" id="IPR051311">
    <property type="entry name" value="DedA_domain"/>
</dbReference>
<dbReference type="InterPro" id="IPR032816">
    <property type="entry name" value="VTT_dom"/>
</dbReference>
<comment type="subcellular location">
    <subcellularLocation>
        <location evidence="1">Cell membrane</location>
        <topology evidence="1">Multi-pass membrane protein</topology>
    </subcellularLocation>
</comment>
<organism evidence="9 10">
    <name type="scientific">Secundilactobacillus paracollinoides</name>
    <dbReference type="NCBI Taxonomy" id="240427"/>
    <lineage>
        <taxon>Bacteria</taxon>
        <taxon>Bacillati</taxon>
        <taxon>Bacillota</taxon>
        <taxon>Bacilli</taxon>
        <taxon>Lactobacillales</taxon>
        <taxon>Lactobacillaceae</taxon>
        <taxon>Secundilactobacillus</taxon>
    </lineage>
</organism>
<dbReference type="STRING" id="240427.AYR62_10620"/>
<dbReference type="Proteomes" id="UP000093267">
    <property type="component" value="Chromosome"/>
</dbReference>
<gene>
    <name evidence="9" type="ORF">AYR63_07580</name>
</gene>
<feature type="transmembrane region" description="Helical" evidence="7">
    <location>
        <begin position="51"/>
        <end position="72"/>
    </location>
</feature>
<evidence type="ECO:0000256" key="2">
    <source>
        <dbReference type="ARBA" id="ARBA00010792"/>
    </source>
</evidence>
<evidence type="ECO:0000256" key="1">
    <source>
        <dbReference type="ARBA" id="ARBA00004651"/>
    </source>
</evidence>
<keyword evidence="6 7" id="KW-0472">Membrane</keyword>
<dbReference type="PANTHER" id="PTHR42709">
    <property type="entry name" value="ALKALINE PHOSPHATASE LIKE PROTEIN"/>
    <property type="match status" value="1"/>
</dbReference>
<evidence type="ECO:0000256" key="7">
    <source>
        <dbReference type="SAM" id="Phobius"/>
    </source>
</evidence>
<comment type="similarity">
    <text evidence="2">Belongs to the DedA family.</text>
</comment>
<dbReference type="EMBL" id="CP014924">
    <property type="protein sequence ID" value="ANZ67006.1"/>
    <property type="molecule type" value="Genomic_DNA"/>
</dbReference>
<evidence type="ECO:0000256" key="3">
    <source>
        <dbReference type="ARBA" id="ARBA00022475"/>
    </source>
</evidence>
<evidence type="ECO:0000259" key="8">
    <source>
        <dbReference type="Pfam" id="PF09335"/>
    </source>
</evidence>
<evidence type="ECO:0000313" key="9">
    <source>
        <dbReference type="EMBL" id="ANZ67006.1"/>
    </source>
</evidence>
<dbReference type="Pfam" id="PF09335">
    <property type="entry name" value="VTT_dom"/>
    <property type="match status" value="1"/>
</dbReference>
<feature type="transmembrane region" description="Helical" evidence="7">
    <location>
        <begin position="177"/>
        <end position="198"/>
    </location>
</feature>
<proteinExistence type="inferred from homology"/>
<keyword evidence="4 7" id="KW-0812">Transmembrane</keyword>
<keyword evidence="10" id="KW-1185">Reference proteome</keyword>
<keyword evidence="5 7" id="KW-1133">Transmembrane helix</keyword>
<evidence type="ECO:0000313" key="10">
    <source>
        <dbReference type="Proteomes" id="UP000093267"/>
    </source>
</evidence>